<keyword evidence="7" id="KW-1185">Reference proteome</keyword>
<dbReference type="EMBL" id="JAMOIL010000062">
    <property type="protein sequence ID" value="MCM0622880.1"/>
    <property type="molecule type" value="Genomic_DNA"/>
</dbReference>
<feature type="transmembrane region" description="Helical" evidence="4">
    <location>
        <begin position="78"/>
        <end position="101"/>
    </location>
</feature>
<dbReference type="PROSITE" id="PS50106">
    <property type="entry name" value="PDZ"/>
    <property type="match status" value="1"/>
</dbReference>
<evidence type="ECO:0000256" key="4">
    <source>
        <dbReference type="SAM" id="Phobius"/>
    </source>
</evidence>
<dbReference type="Pfam" id="PF13180">
    <property type="entry name" value="PDZ_2"/>
    <property type="match status" value="1"/>
</dbReference>
<feature type="compositionally biased region" description="Gly residues" evidence="3">
    <location>
        <begin position="142"/>
        <end position="167"/>
    </location>
</feature>
<dbReference type="SUPFAM" id="SSF50156">
    <property type="entry name" value="PDZ domain-like"/>
    <property type="match status" value="1"/>
</dbReference>
<dbReference type="SUPFAM" id="SSF50494">
    <property type="entry name" value="Trypsin-like serine proteases"/>
    <property type="match status" value="1"/>
</dbReference>
<sequence length="482" mass="47135">MDNERTSTPGDDRDPAAASNASGTTPHDSHEPAGPLAPAPVGSPHVDMPTSSAWAGHGAPAVAPVALVRPRRRRARQAIAVVAVAGVVAAGLGFATGRVVADGGTTTAASSTTQTAPSADDGTSTDGGTSTDPWSGSTDGSTDGGSTYGYGYGGTDGSSGSSGGTYGYGSESGSSSTVEQEATATDATDAQSQGLVLITTTLTDGEAAGSGMVLTSDGLVLTNYHVVEDSTDIQVEVATTGETYTATVVGHDAENDVALLQLDDASGLTTVTIDDDGDAAVGDDVTAVGNAEGQGYLSASDGTVTATDQQITTQSEYGISSEDLDGLLQTDVAVVGGYSGGAMEDADGEIVGMTTAASSGNVAESYAIPIEDALAIVSVIESGTESGTVQIGASGYLGVSIDANVTGGASVAEVESGSPADDAGITAGSLITKVGGTTVDGYDDLASAMDSLDPGDTVKVTWSDASGTSHSATVTVGSSPIN</sequence>
<dbReference type="Pfam" id="PF13365">
    <property type="entry name" value="Trypsin_2"/>
    <property type="match status" value="1"/>
</dbReference>
<dbReference type="Gene3D" id="2.40.10.120">
    <property type="match status" value="1"/>
</dbReference>
<feature type="compositionally biased region" description="Low complexity" evidence="3">
    <location>
        <begin position="105"/>
        <end position="141"/>
    </location>
</feature>
<feature type="region of interest" description="Disordered" evidence="3">
    <location>
        <begin position="1"/>
        <end position="57"/>
    </location>
</feature>
<evidence type="ECO:0000256" key="1">
    <source>
        <dbReference type="ARBA" id="ARBA00022670"/>
    </source>
</evidence>
<comment type="caution">
    <text evidence="6">The sequence shown here is derived from an EMBL/GenBank/DDBJ whole genome shotgun (WGS) entry which is preliminary data.</text>
</comment>
<dbReference type="InterPro" id="IPR036034">
    <property type="entry name" value="PDZ_sf"/>
</dbReference>
<proteinExistence type="predicted"/>
<dbReference type="InterPro" id="IPR001478">
    <property type="entry name" value="PDZ"/>
</dbReference>
<dbReference type="PRINTS" id="PR00834">
    <property type="entry name" value="PROTEASES2C"/>
</dbReference>
<dbReference type="SMART" id="SM00228">
    <property type="entry name" value="PDZ"/>
    <property type="match status" value="1"/>
</dbReference>
<name>A0A9X2DBY9_9ACTN</name>
<evidence type="ECO:0000313" key="7">
    <source>
        <dbReference type="Proteomes" id="UP001139485"/>
    </source>
</evidence>
<dbReference type="PANTHER" id="PTHR43343">
    <property type="entry name" value="PEPTIDASE S12"/>
    <property type="match status" value="1"/>
</dbReference>
<evidence type="ECO:0000256" key="2">
    <source>
        <dbReference type="ARBA" id="ARBA00022801"/>
    </source>
</evidence>
<dbReference type="InterPro" id="IPR009003">
    <property type="entry name" value="Peptidase_S1_PA"/>
</dbReference>
<reference evidence="6" key="1">
    <citation type="submission" date="2022-05" db="EMBL/GenBank/DDBJ databases">
        <authorList>
            <person name="Tuo L."/>
        </authorList>
    </citation>
    <scope>NUCLEOTIDE SEQUENCE</scope>
    <source>
        <strain evidence="6">BSK12Z-4</strain>
    </source>
</reference>
<keyword evidence="4" id="KW-0472">Membrane</keyword>
<feature type="region of interest" description="Disordered" evidence="3">
    <location>
        <begin position="105"/>
        <end position="189"/>
    </location>
</feature>
<dbReference type="Gene3D" id="2.30.42.10">
    <property type="match status" value="1"/>
</dbReference>
<dbReference type="PANTHER" id="PTHR43343:SF3">
    <property type="entry name" value="PROTEASE DO-LIKE 8, CHLOROPLASTIC"/>
    <property type="match status" value="1"/>
</dbReference>
<accession>A0A9X2DBY9</accession>
<protein>
    <submittedName>
        <fullName evidence="6">S1C family serine protease</fullName>
    </submittedName>
</protein>
<evidence type="ECO:0000313" key="6">
    <source>
        <dbReference type="EMBL" id="MCM0622880.1"/>
    </source>
</evidence>
<dbReference type="RefSeq" id="WP_250829031.1">
    <property type="nucleotide sequence ID" value="NZ_JAMOIL010000062.1"/>
</dbReference>
<keyword evidence="2" id="KW-0378">Hydrolase</keyword>
<dbReference type="Proteomes" id="UP001139485">
    <property type="component" value="Unassembled WGS sequence"/>
</dbReference>
<keyword evidence="1 6" id="KW-0645">Protease</keyword>
<feature type="compositionally biased region" description="Low complexity" evidence="3">
    <location>
        <begin position="168"/>
        <end position="189"/>
    </location>
</feature>
<gene>
    <name evidence="6" type="ORF">M8330_21575</name>
</gene>
<evidence type="ECO:0000259" key="5">
    <source>
        <dbReference type="PROSITE" id="PS50106"/>
    </source>
</evidence>
<dbReference type="AlphaFoldDB" id="A0A9X2DBY9"/>
<dbReference type="GO" id="GO:0006508">
    <property type="term" value="P:proteolysis"/>
    <property type="evidence" value="ECO:0007669"/>
    <property type="project" value="UniProtKB-KW"/>
</dbReference>
<keyword evidence="4" id="KW-1133">Transmembrane helix</keyword>
<organism evidence="6 7">
    <name type="scientific">Nocardioides bruguierae</name>
    <dbReference type="NCBI Taxonomy" id="2945102"/>
    <lineage>
        <taxon>Bacteria</taxon>
        <taxon>Bacillati</taxon>
        <taxon>Actinomycetota</taxon>
        <taxon>Actinomycetes</taxon>
        <taxon>Propionibacteriales</taxon>
        <taxon>Nocardioidaceae</taxon>
        <taxon>Nocardioides</taxon>
    </lineage>
</organism>
<dbReference type="InterPro" id="IPR051201">
    <property type="entry name" value="Chloro_Bact_Ser_Proteases"/>
</dbReference>
<dbReference type="GO" id="GO:0004252">
    <property type="term" value="F:serine-type endopeptidase activity"/>
    <property type="evidence" value="ECO:0007669"/>
    <property type="project" value="InterPro"/>
</dbReference>
<dbReference type="InterPro" id="IPR001940">
    <property type="entry name" value="Peptidase_S1C"/>
</dbReference>
<evidence type="ECO:0000256" key="3">
    <source>
        <dbReference type="SAM" id="MobiDB-lite"/>
    </source>
</evidence>
<feature type="domain" description="PDZ" evidence="5">
    <location>
        <begin position="386"/>
        <end position="441"/>
    </location>
</feature>
<keyword evidence="4" id="KW-0812">Transmembrane</keyword>